<evidence type="ECO:0000313" key="2">
    <source>
        <dbReference type="EMBL" id="KAK8033378.1"/>
    </source>
</evidence>
<reference evidence="2 3" key="1">
    <citation type="submission" date="2023-01" db="EMBL/GenBank/DDBJ databases">
        <title>Analysis of 21 Apiospora genomes using comparative genomics revels a genus with tremendous synthesis potential of carbohydrate active enzymes and secondary metabolites.</title>
        <authorList>
            <person name="Sorensen T."/>
        </authorList>
    </citation>
    <scope>NUCLEOTIDE SEQUENCE [LARGE SCALE GENOMIC DNA]</scope>
    <source>
        <strain evidence="2 3">CBS 20057</strain>
    </source>
</reference>
<comment type="caution">
    <text evidence="2">The sequence shown here is derived from an EMBL/GenBank/DDBJ whole genome shotgun (WGS) entry which is preliminary data.</text>
</comment>
<feature type="domain" description="DUF427" evidence="1">
    <location>
        <begin position="9"/>
        <end position="102"/>
    </location>
</feature>
<organism evidence="2 3">
    <name type="scientific">Apiospora marii</name>
    <dbReference type="NCBI Taxonomy" id="335849"/>
    <lineage>
        <taxon>Eukaryota</taxon>
        <taxon>Fungi</taxon>
        <taxon>Dikarya</taxon>
        <taxon>Ascomycota</taxon>
        <taxon>Pezizomycotina</taxon>
        <taxon>Sordariomycetes</taxon>
        <taxon>Xylariomycetidae</taxon>
        <taxon>Amphisphaeriales</taxon>
        <taxon>Apiosporaceae</taxon>
        <taxon>Apiospora</taxon>
    </lineage>
</organism>
<dbReference type="InterPro" id="IPR007361">
    <property type="entry name" value="DUF427"/>
</dbReference>
<dbReference type="PANTHER" id="PTHR34310:SF5">
    <property type="entry name" value="DUF427 DOMAIN PROTEIN (AFU_ORTHOLOGUE AFUA_3G02220)"/>
    <property type="match status" value="1"/>
</dbReference>
<dbReference type="Proteomes" id="UP001396898">
    <property type="component" value="Unassembled WGS sequence"/>
</dbReference>
<sequence length="110" mass="12293">MPTNGHAVATVNGNTVAETDVYEVVEGNVYFPPASIKSEYFSKTDHSTHCPWKGTRATTRSLSAACLLMMIYIGDELKNAAWYYPETKEKAAHFKDYVAFYKTKVNVSTD</sequence>
<name>A0ABR1SIP5_9PEZI</name>
<protein>
    <recommendedName>
        <fullName evidence="1">DUF427 domain-containing protein</fullName>
    </recommendedName>
</protein>
<keyword evidence="3" id="KW-1185">Reference proteome</keyword>
<dbReference type="InterPro" id="IPR038694">
    <property type="entry name" value="DUF427_sf"/>
</dbReference>
<dbReference type="Gene3D" id="2.170.150.40">
    <property type="entry name" value="Domain of unknown function (DUF427)"/>
    <property type="match status" value="1"/>
</dbReference>
<evidence type="ECO:0000259" key="1">
    <source>
        <dbReference type="Pfam" id="PF04248"/>
    </source>
</evidence>
<dbReference type="EMBL" id="JAQQWI010000006">
    <property type="protein sequence ID" value="KAK8033378.1"/>
    <property type="molecule type" value="Genomic_DNA"/>
</dbReference>
<proteinExistence type="predicted"/>
<dbReference type="PANTHER" id="PTHR34310">
    <property type="entry name" value="DUF427 DOMAIN PROTEIN (AFU_ORTHOLOGUE AFUA_3G02220)"/>
    <property type="match status" value="1"/>
</dbReference>
<evidence type="ECO:0000313" key="3">
    <source>
        <dbReference type="Proteomes" id="UP001396898"/>
    </source>
</evidence>
<gene>
    <name evidence="2" type="ORF">PG991_002776</name>
</gene>
<accession>A0ABR1SIP5</accession>
<dbReference type="Pfam" id="PF04248">
    <property type="entry name" value="NTP_transf_9"/>
    <property type="match status" value="1"/>
</dbReference>